<dbReference type="EMBL" id="WSEK01000005">
    <property type="protein sequence ID" value="MVQ51260.1"/>
    <property type="molecule type" value="Genomic_DNA"/>
</dbReference>
<dbReference type="AlphaFoldDB" id="A0A6L6XVM5"/>
<evidence type="ECO:0000313" key="1">
    <source>
        <dbReference type="EMBL" id="MVQ51260.1"/>
    </source>
</evidence>
<organism evidence="1 2">
    <name type="scientific">Nocardioides agri</name>
    <dbReference type="NCBI Taxonomy" id="2682843"/>
    <lineage>
        <taxon>Bacteria</taxon>
        <taxon>Bacillati</taxon>
        <taxon>Actinomycetota</taxon>
        <taxon>Actinomycetes</taxon>
        <taxon>Propionibacteriales</taxon>
        <taxon>Nocardioidaceae</taxon>
        <taxon>Nocardioides</taxon>
    </lineage>
</organism>
<comment type="caution">
    <text evidence="1">The sequence shown here is derived from an EMBL/GenBank/DDBJ whole genome shotgun (WGS) entry which is preliminary data.</text>
</comment>
<protein>
    <submittedName>
        <fullName evidence="1">Uncharacterized protein</fullName>
    </submittedName>
</protein>
<dbReference type="RefSeq" id="WP_157346015.1">
    <property type="nucleotide sequence ID" value="NZ_WSEK01000005.1"/>
</dbReference>
<dbReference type="Proteomes" id="UP000473525">
    <property type="component" value="Unassembled WGS sequence"/>
</dbReference>
<name>A0A6L6XVM5_9ACTN</name>
<accession>A0A6L6XVM5</accession>
<evidence type="ECO:0000313" key="2">
    <source>
        <dbReference type="Proteomes" id="UP000473525"/>
    </source>
</evidence>
<gene>
    <name evidence="1" type="ORF">GON03_18930</name>
</gene>
<proteinExistence type="predicted"/>
<sequence length="70" mass="7846">MPPTLPFWIRFAGIEFFSMRLPSIHFAPATAPAVVVPKSSMTAAMAMTTTWEVRRWMFMEGRYAAAPPLA</sequence>
<reference evidence="1 2" key="1">
    <citation type="submission" date="2019-12" db="EMBL/GenBank/DDBJ databases">
        <authorList>
            <person name="Huq M.A."/>
        </authorList>
    </citation>
    <scope>NUCLEOTIDE SEQUENCE [LARGE SCALE GENOMIC DNA]</scope>
    <source>
        <strain evidence="1 2">MAH-18</strain>
    </source>
</reference>
<keyword evidence="2" id="KW-1185">Reference proteome</keyword>